<feature type="signal peptide" evidence="1">
    <location>
        <begin position="1"/>
        <end position="23"/>
    </location>
</feature>
<name>A0ABW3JZB1_9BACT</name>
<dbReference type="Proteomes" id="UP001597112">
    <property type="component" value="Unassembled WGS sequence"/>
</dbReference>
<evidence type="ECO:0000313" key="3">
    <source>
        <dbReference type="Proteomes" id="UP001597112"/>
    </source>
</evidence>
<comment type="caution">
    <text evidence="2">The sequence shown here is derived from an EMBL/GenBank/DDBJ whole genome shotgun (WGS) entry which is preliminary data.</text>
</comment>
<evidence type="ECO:0000313" key="2">
    <source>
        <dbReference type="EMBL" id="MFD0999325.1"/>
    </source>
</evidence>
<feature type="chain" id="PRO_5045811386" evidence="1">
    <location>
        <begin position="24"/>
        <end position="340"/>
    </location>
</feature>
<dbReference type="Pfam" id="PF20230">
    <property type="entry name" value="DUF6588"/>
    <property type="match status" value="1"/>
</dbReference>
<evidence type="ECO:0000256" key="1">
    <source>
        <dbReference type="SAM" id="SignalP"/>
    </source>
</evidence>
<proteinExistence type="predicted"/>
<protein>
    <submittedName>
        <fullName evidence="2">DUF6588 family protein</fullName>
    </submittedName>
</protein>
<keyword evidence="1" id="KW-0732">Signal</keyword>
<reference evidence="3" key="1">
    <citation type="journal article" date="2019" name="Int. J. Syst. Evol. Microbiol.">
        <title>The Global Catalogue of Microorganisms (GCM) 10K type strain sequencing project: providing services to taxonomists for standard genome sequencing and annotation.</title>
        <authorList>
            <consortium name="The Broad Institute Genomics Platform"/>
            <consortium name="The Broad Institute Genome Sequencing Center for Infectious Disease"/>
            <person name="Wu L."/>
            <person name="Ma J."/>
        </authorList>
    </citation>
    <scope>NUCLEOTIDE SEQUENCE [LARGE SCALE GENOMIC DNA]</scope>
    <source>
        <strain evidence="3">CCUG 58938</strain>
    </source>
</reference>
<gene>
    <name evidence="2" type="ORF">ACFQ21_08405</name>
</gene>
<sequence>MNLLQRTAVVFGLFFAISIPSFAQDDIDELLRESIDDGEKLINGYISPFMKSVSLGLNSGWYNTAKTHKLVGFDLTITASAMSIPKSDLFYDVTKLGLTKVELTPTSSDYPNAPTIFGPDRSPVYREKDNLTGETFEGPGGLDLKGEIGKNWMPVPMVTLGIGLPKGTDLRVRFTPAIDLDDDSQFKLFGVGVMHDVKQYIPGLKLLPFDLSAFVGYTRLSLDYKYTNTDITTENARGEMVMNATTIQAAISKKVSVLTVYGNVGYNIAKSNLSMLGKWDVDNDGTYEAQEIDPIDMKFAASGPRIGAGFRLKLAVFTLHADYTLQKYNALTVGFGINVR</sequence>
<dbReference type="RefSeq" id="WP_377577566.1">
    <property type="nucleotide sequence ID" value="NZ_JBHTKA010000001.1"/>
</dbReference>
<dbReference type="EMBL" id="JBHTKA010000001">
    <property type="protein sequence ID" value="MFD0999325.1"/>
    <property type="molecule type" value="Genomic_DNA"/>
</dbReference>
<accession>A0ABW3JZB1</accession>
<organism evidence="2 3">
    <name type="scientific">Ohtaekwangia kribbensis</name>
    <dbReference type="NCBI Taxonomy" id="688913"/>
    <lineage>
        <taxon>Bacteria</taxon>
        <taxon>Pseudomonadati</taxon>
        <taxon>Bacteroidota</taxon>
        <taxon>Cytophagia</taxon>
        <taxon>Cytophagales</taxon>
        <taxon>Fulvivirgaceae</taxon>
        <taxon>Ohtaekwangia</taxon>
    </lineage>
</organism>
<dbReference type="InterPro" id="IPR046495">
    <property type="entry name" value="DUF6588"/>
</dbReference>
<keyword evidence="3" id="KW-1185">Reference proteome</keyword>